<dbReference type="SFLD" id="SFLDG01136">
    <property type="entry name" value="C1.6:_Phosphoserine_Phosphatas"/>
    <property type="match status" value="1"/>
</dbReference>
<dbReference type="NCBIfam" id="TIGR00338">
    <property type="entry name" value="serB"/>
    <property type="match status" value="1"/>
</dbReference>
<dbReference type="CDD" id="cd07500">
    <property type="entry name" value="HAD_PSP"/>
    <property type="match status" value="1"/>
</dbReference>
<gene>
    <name evidence="14" type="primary">serB</name>
    <name evidence="14" type="ORF">ABS311_18880</name>
</gene>
<dbReference type="InterPro" id="IPR004469">
    <property type="entry name" value="PSP"/>
</dbReference>
<dbReference type="Gene3D" id="3.40.50.1000">
    <property type="entry name" value="HAD superfamily/HAD-like"/>
    <property type="match status" value="1"/>
</dbReference>
<dbReference type="SFLD" id="SFLDG01137">
    <property type="entry name" value="C1.6.1:_Phosphoserine_Phosphat"/>
    <property type="match status" value="1"/>
</dbReference>
<evidence type="ECO:0000256" key="12">
    <source>
        <dbReference type="ARBA" id="ARBA00048138"/>
    </source>
</evidence>
<dbReference type="EMBL" id="JBELOE010000280">
    <property type="protein sequence ID" value="MER2493943.1"/>
    <property type="molecule type" value="Genomic_DNA"/>
</dbReference>
<proteinExistence type="inferred from homology"/>
<reference evidence="14 15" key="1">
    <citation type="submission" date="2024-06" db="EMBL/GenBank/DDBJ databases">
        <authorList>
            <person name="Chen R.Y."/>
        </authorList>
    </citation>
    <scope>NUCLEOTIDE SEQUENCE [LARGE SCALE GENOMIC DNA]</scope>
    <source>
        <strain evidence="14 15">D2</strain>
    </source>
</reference>
<protein>
    <recommendedName>
        <fullName evidence="5">Phosphoserine phosphatase</fullName>
        <ecNumber evidence="4">3.1.3.3</ecNumber>
    </recommendedName>
    <alternativeName>
        <fullName evidence="11">O-phosphoserine phosphohydrolase</fullName>
    </alternativeName>
</protein>
<evidence type="ECO:0000256" key="7">
    <source>
        <dbReference type="ARBA" id="ARBA00022723"/>
    </source>
</evidence>
<evidence type="ECO:0000256" key="4">
    <source>
        <dbReference type="ARBA" id="ARBA00012640"/>
    </source>
</evidence>
<comment type="cofactor">
    <cofactor evidence="1">
        <name>Mg(2+)</name>
        <dbReference type="ChEBI" id="CHEBI:18420"/>
    </cofactor>
</comment>
<evidence type="ECO:0000256" key="11">
    <source>
        <dbReference type="ARBA" id="ARBA00031693"/>
    </source>
</evidence>
<evidence type="ECO:0000313" key="15">
    <source>
        <dbReference type="Proteomes" id="UP001467690"/>
    </source>
</evidence>
<dbReference type="SFLD" id="SFLDF00029">
    <property type="entry name" value="phosphoserine_phosphatase"/>
    <property type="match status" value="1"/>
</dbReference>
<accession>A0ABV1RLX3</accession>
<keyword evidence="7" id="KW-0479">Metal-binding</keyword>
<dbReference type="SUPFAM" id="SSF56784">
    <property type="entry name" value="HAD-like"/>
    <property type="match status" value="1"/>
</dbReference>
<dbReference type="Gene3D" id="3.30.70.2020">
    <property type="match status" value="1"/>
</dbReference>
<comment type="pathway">
    <text evidence="2">Amino-acid biosynthesis; L-serine biosynthesis; L-serine from 3-phospho-D-glycerate: step 3/3.</text>
</comment>
<keyword evidence="8 14" id="KW-0378">Hydrolase</keyword>
<evidence type="ECO:0000256" key="8">
    <source>
        <dbReference type="ARBA" id="ARBA00022801"/>
    </source>
</evidence>
<evidence type="ECO:0000256" key="3">
    <source>
        <dbReference type="ARBA" id="ARBA00009184"/>
    </source>
</evidence>
<evidence type="ECO:0000256" key="1">
    <source>
        <dbReference type="ARBA" id="ARBA00001946"/>
    </source>
</evidence>
<keyword evidence="9" id="KW-0460">Magnesium</keyword>
<dbReference type="RefSeq" id="WP_246072240.1">
    <property type="nucleotide sequence ID" value="NZ_CP041660.1"/>
</dbReference>
<comment type="caution">
    <text evidence="14">The sequence shown here is derived from an EMBL/GenBank/DDBJ whole genome shotgun (WGS) entry which is preliminary data.</text>
</comment>
<comment type="catalytic activity">
    <reaction evidence="13">
        <text>O-phospho-D-serine + H2O = D-serine + phosphate</text>
        <dbReference type="Rhea" id="RHEA:24873"/>
        <dbReference type="ChEBI" id="CHEBI:15377"/>
        <dbReference type="ChEBI" id="CHEBI:35247"/>
        <dbReference type="ChEBI" id="CHEBI:43474"/>
        <dbReference type="ChEBI" id="CHEBI:58680"/>
        <dbReference type="EC" id="3.1.3.3"/>
    </reaction>
</comment>
<keyword evidence="15" id="KW-1185">Reference proteome</keyword>
<sequence length="346" mass="38010">MSQYNIYTADVDTKYTHFARGLYEQVKPDLQHAALNLNPDNSLEYRLEANQKTPSGCEVICYGNAFSTQDFAYISESLKPYLAKDKGVRVLHYEGFETTALAWPAQTKIPADLFNKLHSWASEKKCELWQLSERPTLQQPGLLLMDMDSTTIKIECIDEIAKLAGVGQQVSEVTELAMQGKLDFAESLKGRVGKLAGCDVSVLDAVANNLPLMHGLEHLIDCLKQHHWRVAIASGGFTFFADKLKQQLNLDAAVANTLKIENGVLTGEVVGEIVDANVKARTLGELAEKFDISQTQTIAMGDGANDLTMMAAAALGIAFEAKPIVQQKADVAINHYGLDALIYMLK</sequence>
<organism evidence="14 15">
    <name type="scientific">Catenovulum sediminis</name>
    <dbReference type="NCBI Taxonomy" id="1740262"/>
    <lineage>
        <taxon>Bacteria</taxon>
        <taxon>Pseudomonadati</taxon>
        <taxon>Pseudomonadota</taxon>
        <taxon>Gammaproteobacteria</taxon>
        <taxon>Alteromonadales</taxon>
        <taxon>Alteromonadaceae</taxon>
        <taxon>Catenovulum</taxon>
    </lineage>
</organism>
<evidence type="ECO:0000256" key="2">
    <source>
        <dbReference type="ARBA" id="ARBA00005135"/>
    </source>
</evidence>
<dbReference type="Pfam" id="PF00702">
    <property type="entry name" value="Hydrolase"/>
    <property type="match status" value="1"/>
</dbReference>
<dbReference type="SFLD" id="SFLDS00003">
    <property type="entry name" value="Haloacid_Dehalogenase"/>
    <property type="match status" value="1"/>
</dbReference>
<dbReference type="EC" id="3.1.3.3" evidence="4"/>
<comment type="catalytic activity">
    <reaction evidence="12">
        <text>O-phospho-L-serine + H2O = L-serine + phosphate</text>
        <dbReference type="Rhea" id="RHEA:21208"/>
        <dbReference type="ChEBI" id="CHEBI:15377"/>
        <dbReference type="ChEBI" id="CHEBI:33384"/>
        <dbReference type="ChEBI" id="CHEBI:43474"/>
        <dbReference type="ChEBI" id="CHEBI:57524"/>
        <dbReference type="EC" id="3.1.3.3"/>
    </reaction>
</comment>
<evidence type="ECO:0000256" key="10">
    <source>
        <dbReference type="ARBA" id="ARBA00023299"/>
    </source>
</evidence>
<name>A0ABV1RLX3_9ALTE</name>
<dbReference type="InterPro" id="IPR050582">
    <property type="entry name" value="HAD-like_SerB"/>
</dbReference>
<evidence type="ECO:0000256" key="9">
    <source>
        <dbReference type="ARBA" id="ARBA00022842"/>
    </source>
</evidence>
<dbReference type="GO" id="GO:0016787">
    <property type="term" value="F:hydrolase activity"/>
    <property type="evidence" value="ECO:0007669"/>
    <property type="project" value="UniProtKB-KW"/>
</dbReference>
<dbReference type="InterPro" id="IPR023214">
    <property type="entry name" value="HAD_sf"/>
</dbReference>
<dbReference type="Gene3D" id="1.10.150.210">
    <property type="entry name" value="Phosphoserine phosphatase, domain 2"/>
    <property type="match status" value="1"/>
</dbReference>
<dbReference type="InterPro" id="IPR036412">
    <property type="entry name" value="HAD-like_sf"/>
</dbReference>
<keyword evidence="10" id="KW-0718">Serine biosynthesis</keyword>
<dbReference type="NCBIfam" id="TIGR01488">
    <property type="entry name" value="HAD-SF-IB"/>
    <property type="match status" value="1"/>
</dbReference>
<dbReference type="PANTHER" id="PTHR43344:SF2">
    <property type="entry name" value="PHOSPHOSERINE PHOSPHATASE"/>
    <property type="match status" value="1"/>
</dbReference>
<evidence type="ECO:0000256" key="5">
    <source>
        <dbReference type="ARBA" id="ARBA00015196"/>
    </source>
</evidence>
<evidence type="ECO:0000313" key="14">
    <source>
        <dbReference type="EMBL" id="MER2493943.1"/>
    </source>
</evidence>
<dbReference type="PANTHER" id="PTHR43344">
    <property type="entry name" value="PHOSPHOSERINE PHOSPHATASE"/>
    <property type="match status" value="1"/>
</dbReference>
<evidence type="ECO:0000256" key="6">
    <source>
        <dbReference type="ARBA" id="ARBA00022605"/>
    </source>
</evidence>
<evidence type="ECO:0000256" key="13">
    <source>
        <dbReference type="ARBA" id="ARBA00048523"/>
    </source>
</evidence>
<keyword evidence="6" id="KW-0028">Amino-acid biosynthesis</keyword>
<comment type="similarity">
    <text evidence="3">Belongs to the HAD-like hydrolase superfamily. SerB family.</text>
</comment>
<dbReference type="Proteomes" id="UP001467690">
    <property type="component" value="Unassembled WGS sequence"/>
</dbReference>